<evidence type="ECO:0000313" key="3">
    <source>
        <dbReference type="Proteomes" id="UP001242480"/>
    </source>
</evidence>
<keyword evidence="1" id="KW-0812">Transmembrane</keyword>
<organism evidence="2 3">
    <name type="scientific">Labrys wisconsinensis</name>
    <dbReference type="NCBI Taxonomy" id="425677"/>
    <lineage>
        <taxon>Bacteria</taxon>
        <taxon>Pseudomonadati</taxon>
        <taxon>Pseudomonadota</taxon>
        <taxon>Alphaproteobacteria</taxon>
        <taxon>Hyphomicrobiales</taxon>
        <taxon>Xanthobacteraceae</taxon>
        <taxon>Labrys</taxon>
    </lineage>
</organism>
<feature type="transmembrane region" description="Helical" evidence="1">
    <location>
        <begin position="184"/>
        <end position="204"/>
    </location>
</feature>
<gene>
    <name evidence="2" type="ORF">QO011_006144</name>
</gene>
<feature type="transmembrane region" description="Helical" evidence="1">
    <location>
        <begin position="80"/>
        <end position="100"/>
    </location>
</feature>
<evidence type="ECO:0000313" key="2">
    <source>
        <dbReference type="EMBL" id="MDQ0473110.1"/>
    </source>
</evidence>
<proteinExistence type="predicted"/>
<name>A0ABU0JFP8_9HYPH</name>
<evidence type="ECO:0008006" key="4">
    <source>
        <dbReference type="Google" id="ProtNLM"/>
    </source>
</evidence>
<dbReference type="NCBIfam" id="NF038065">
    <property type="entry name" value="Pr6Pr"/>
    <property type="match status" value="1"/>
</dbReference>
<comment type="caution">
    <text evidence="2">The sequence shown here is derived from an EMBL/GenBank/DDBJ whole genome shotgun (WGS) entry which is preliminary data.</text>
</comment>
<dbReference type="RefSeq" id="WP_307280937.1">
    <property type="nucleotide sequence ID" value="NZ_JAUSVX010000015.1"/>
</dbReference>
<evidence type="ECO:0000256" key="1">
    <source>
        <dbReference type="SAM" id="Phobius"/>
    </source>
</evidence>
<dbReference type="EMBL" id="JAUSVX010000015">
    <property type="protein sequence ID" value="MDQ0473110.1"/>
    <property type="molecule type" value="Genomic_DNA"/>
</dbReference>
<keyword evidence="1" id="KW-1133">Transmembrane helix</keyword>
<feature type="transmembrane region" description="Helical" evidence="1">
    <location>
        <begin position="106"/>
        <end position="133"/>
    </location>
</feature>
<accession>A0ABU0JFP8</accession>
<dbReference type="Proteomes" id="UP001242480">
    <property type="component" value="Unassembled WGS sequence"/>
</dbReference>
<reference evidence="2 3" key="1">
    <citation type="submission" date="2023-07" db="EMBL/GenBank/DDBJ databases">
        <title>Genomic Encyclopedia of Type Strains, Phase IV (KMG-IV): sequencing the most valuable type-strain genomes for metagenomic binning, comparative biology and taxonomic classification.</title>
        <authorList>
            <person name="Goeker M."/>
        </authorList>
    </citation>
    <scope>NUCLEOTIDE SEQUENCE [LARGE SCALE GENOMIC DNA]</scope>
    <source>
        <strain evidence="2 3">DSM 19619</strain>
    </source>
</reference>
<dbReference type="InterPro" id="IPR049713">
    <property type="entry name" value="Pr6Pr-like"/>
</dbReference>
<sequence length="221" mass="23513">MASIARLERPLLILIAVLVWPAALYQVFLATGMTMAAGHSLLDGLVTAFSFFTILTNLLVGVVTVALIRRGQGGTFLTRPGTLAAVAVYILVVGVIYALLLSGLHVFTGLALVADSVVHRAVPVLYALYWLLFARKGALRWADPLAWLIYPLLYIVHTLVRGALTGRYPYPFADAARLGYPTALANGAAILAFFLGLGLVLVALDRAMGRIAAGAGSRRAP</sequence>
<feature type="transmembrane region" description="Helical" evidence="1">
    <location>
        <begin position="45"/>
        <end position="68"/>
    </location>
</feature>
<keyword evidence="3" id="KW-1185">Reference proteome</keyword>
<protein>
    <recommendedName>
        <fullName evidence="4">Pr6Pr family membrane protein</fullName>
    </recommendedName>
</protein>
<feature type="transmembrane region" description="Helical" evidence="1">
    <location>
        <begin position="12"/>
        <end position="33"/>
    </location>
</feature>
<keyword evidence="1" id="KW-0472">Membrane</keyword>
<feature type="transmembrane region" description="Helical" evidence="1">
    <location>
        <begin position="145"/>
        <end position="164"/>
    </location>
</feature>